<dbReference type="InterPro" id="IPR009061">
    <property type="entry name" value="DNA-bd_dom_put_sf"/>
</dbReference>
<keyword evidence="3" id="KW-1185">Reference proteome</keyword>
<evidence type="ECO:0000313" key="2">
    <source>
        <dbReference type="EMBL" id="MCM2370685.1"/>
    </source>
</evidence>
<dbReference type="SUPFAM" id="SSF46955">
    <property type="entry name" value="Putative DNA-binding domain"/>
    <property type="match status" value="1"/>
</dbReference>
<proteinExistence type="predicted"/>
<dbReference type="RefSeq" id="WP_250928352.1">
    <property type="nucleotide sequence ID" value="NZ_JAMQBK010000024.1"/>
</dbReference>
<dbReference type="EMBL" id="JAMQBK010000024">
    <property type="protein sequence ID" value="MCM2370685.1"/>
    <property type="molecule type" value="Genomic_DNA"/>
</dbReference>
<dbReference type="InterPro" id="IPR000551">
    <property type="entry name" value="MerR-type_HTH_dom"/>
</dbReference>
<name>A0ABT0U1B2_9BACT</name>
<evidence type="ECO:0000313" key="3">
    <source>
        <dbReference type="Proteomes" id="UP001202961"/>
    </source>
</evidence>
<evidence type="ECO:0000259" key="1">
    <source>
        <dbReference type="PROSITE" id="PS50937"/>
    </source>
</evidence>
<feature type="domain" description="HTH merR-type" evidence="1">
    <location>
        <begin position="15"/>
        <end position="74"/>
    </location>
</feature>
<sequence length="74" mass="8645">MSTNVQERVEQLKGLLKIAEAATMCGVTTETLRNWDRSGTLVAQRHPLTGYRYYRSKDIEAFIKRRLKEREENS</sequence>
<dbReference type="GO" id="GO:0003677">
    <property type="term" value="F:DNA binding"/>
    <property type="evidence" value="ECO:0007669"/>
    <property type="project" value="UniProtKB-KW"/>
</dbReference>
<protein>
    <submittedName>
        <fullName evidence="2">MerR family DNA-binding transcriptional regulator</fullName>
    </submittedName>
</protein>
<dbReference type="Gene3D" id="1.10.1660.10">
    <property type="match status" value="1"/>
</dbReference>
<keyword evidence="2" id="KW-0238">DNA-binding</keyword>
<comment type="caution">
    <text evidence="2">The sequence shown here is derived from an EMBL/GenBank/DDBJ whole genome shotgun (WGS) entry which is preliminary data.</text>
</comment>
<gene>
    <name evidence="2" type="ORF">NB063_08710</name>
</gene>
<organism evidence="2 3">
    <name type="scientific">Aporhodopirellula aestuarii</name>
    <dbReference type="NCBI Taxonomy" id="2950107"/>
    <lineage>
        <taxon>Bacteria</taxon>
        <taxon>Pseudomonadati</taxon>
        <taxon>Planctomycetota</taxon>
        <taxon>Planctomycetia</taxon>
        <taxon>Pirellulales</taxon>
        <taxon>Pirellulaceae</taxon>
        <taxon>Aporhodopirellula</taxon>
    </lineage>
</organism>
<dbReference type="Proteomes" id="UP001202961">
    <property type="component" value="Unassembled WGS sequence"/>
</dbReference>
<reference evidence="2 3" key="1">
    <citation type="journal article" date="2022" name="Syst. Appl. Microbiol.">
        <title>Rhodopirellula aestuarii sp. nov., a novel member of the genus Rhodopirellula isolated from brackish sediments collected in the Tagus River estuary, Portugal.</title>
        <authorList>
            <person name="Vitorino I.R."/>
            <person name="Klimek D."/>
            <person name="Calusinska M."/>
            <person name="Lobo-da-Cunha A."/>
            <person name="Vasconcelos V."/>
            <person name="Lage O.M."/>
        </authorList>
    </citation>
    <scope>NUCLEOTIDE SEQUENCE [LARGE SCALE GENOMIC DNA]</scope>
    <source>
        <strain evidence="2 3">ICT_H3.1</strain>
    </source>
</reference>
<dbReference type="PROSITE" id="PS50937">
    <property type="entry name" value="HTH_MERR_2"/>
    <property type="match status" value="1"/>
</dbReference>
<accession>A0ABT0U1B2</accession>
<dbReference type="Pfam" id="PF00376">
    <property type="entry name" value="MerR"/>
    <property type="match status" value="1"/>
</dbReference>